<dbReference type="InterPro" id="IPR036282">
    <property type="entry name" value="Glutathione-S-Trfase_C_sf"/>
</dbReference>
<keyword evidence="11" id="KW-1185">Reference proteome</keyword>
<dbReference type="PROSITE" id="PS50405">
    <property type="entry name" value="GST_CTER"/>
    <property type="match status" value="1"/>
</dbReference>
<dbReference type="GO" id="GO:0004364">
    <property type="term" value="F:glutathione transferase activity"/>
    <property type="evidence" value="ECO:0007669"/>
    <property type="project" value="UniProtKB-EC"/>
</dbReference>
<dbReference type="Gene3D" id="3.40.30.10">
    <property type="entry name" value="Glutaredoxin"/>
    <property type="match status" value="1"/>
</dbReference>
<feature type="domain" description="GST N-terminal" evidence="8">
    <location>
        <begin position="36"/>
        <end position="117"/>
    </location>
</feature>
<evidence type="ECO:0000259" key="9">
    <source>
        <dbReference type="PROSITE" id="PS50405"/>
    </source>
</evidence>
<comment type="subunit">
    <text evidence="3">Homodimer.</text>
</comment>
<evidence type="ECO:0000256" key="1">
    <source>
        <dbReference type="ARBA" id="ARBA00004496"/>
    </source>
</evidence>
<dbReference type="InterPro" id="IPR040077">
    <property type="entry name" value="GST_C_Theta"/>
</dbReference>
<evidence type="ECO:0000256" key="7">
    <source>
        <dbReference type="ARBA" id="ARBA00047960"/>
    </source>
</evidence>
<dbReference type="FunFam" id="1.20.1050.10:FF:000008">
    <property type="entry name" value="Glutathione S-transferase theta-1"/>
    <property type="match status" value="1"/>
</dbReference>
<comment type="subcellular location">
    <subcellularLocation>
        <location evidence="1">Cytoplasm</location>
    </subcellularLocation>
</comment>
<evidence type="ECO:0000313" key="10">
    <source>
        <dbReference type="EMBL" id="KAG5281373.1"/>
    </source>
</evidence>
<dbReference type="CDD" id="cd03183">
    <property type="entry name" value="GST_C_Theta"/>
    <property type="match status" value="1"/>
</dbReference>
<evidence type="ECO:0000256" key="4">
    <source>
        <dbReference type="ARBA" id="ARBA00012452"/>
    </source>
</evidence>
<dbReference type="InterPro" id="IPR036249">
    <property type="entry name" value="Thioredoxin-like_sf"/>
</dbReference>
<dbReference type="InterPro" id="IPR051369">
    <property type="entry name" value="GST_Theta"/>
</dbReference>
<reference evidence="10" key="1">
    <citation type="submission" date="2020-10" db="EMBL/GenBank/DDBJ databases">
        <title>Chromosome-scale genome assembly of the Allis shad, Alosa alosa.</title>
        <authorList>
            <person name="Margot Z."/>
            <person name="Christophe K."/>
            <person name="Cabau C."/>
            <person name="Louis A."/>
            <person name="Berthelot C."/>
            <person name="Parey E."/>
            <person name="Roest Crollius H."/>
            <person name="Montfort J."/>
            <person name="Robinson-Rechavi M."/>
            <person name="Bucao C."/>
            <person name="Bouchez O."/>
            <person name="Gislard M."/>
            <person name="Lluch J."/>
            <person name="Milhes M."/>
            <person name="Lampietro C."/>
            <person name="Lopez Roques C."/>
            <person name="Donnadieu C."/>
            <person name="Braasch I."/>
            <person name="Desvignes T."/>
            <person name="Postlethwait J."/>
            <person name="Bobe J."/>
            <person name="Guiguen Y."/>
        </authorList>
    </citation>
    <scope>NUCLEOTIDE SEQUENCE</scope>
    <source>
        <strain evidence="10">M-15738</strain>
        <tissue evidence="10">Blood</tissue>
    </source>
</reference>
<dbReference type="SUPFAM" id="SSF52833">
    <property type="entry name" value="Thioredoxin-like"/>
    <property type="match status" value="1"/>
</dbReference>
<dbReference type="SFLD" id="SFLDG00358">
    <property type="entry name" value="Main_(cytGST)"/>
    <property type="match status" value="1"/>
</dbReference>
<accession>A0AAV6H202</accession>
<feature type="domain" description="GST C-terminal" evidence="9">
    <location>
        <begin position="123"/>
        <end position="276"/>
    </location>
</feature>
<dbReference type="FunFam" id="3.40.30.10:FF:000086">
    <property type="entry name" value="Glutathione S-transferase theta-1"/>
    <property type="match status" value="1"/>
</dbReference>
<dbReference type="PANTHER" id="PTHR43917:SF9">
    <property type="entry name" value="GLUTATHIONE S-TRANSFERASE THETA-1"/>
    <property type="match status" value="1"/>
</dbReference>
<keyword evidence="5" id="KW-0963">Cytoplasm</keyword>
<evidence type="ECO:0000313" key="11">
    <source>
        <dbReference type="Proteomes" id="UP000823561"/>
    </source>
</evidence>
<proteinExistence type="inferred from homology"/>
<evidence type="ECO:0000256" key="6">
    <source>
        <dbReference type="ARBA" id="ARBA00022679"/>
    </source>
</evidence>
<evidence type="ECO:0000256" key="3">
    <source>
        <dbReference type="ARBA" id="ARBA00011738"/>
    </source>
</evidence>
<dbReference type="GO" id="GO:0005737">
    <property type="term" value="C:cytoplasm"/>
    <property type="evidence" value="ECO:0007669"/>
    <property type="project" value="UniProtKB-SubCell"/>
</dbReference>
<dbReference type="EC" id="2.5.1.18" evidence="4"/>
<dbReference type="Pfam" id="PF02798">
    <property type="entry name" value="GST_N"/>
    <property type="match status" value="1"/>
</dbReference>
<dbReference type="InterPro" id="IPR010987">
    <property type="entry name" value="Glutathione-S-Trfase_C-like"/>
</dbReference>
<organism evidence="10 11">
    <name type="scientific">Alosa alosa</name>
    <name type="common">allis shad</name>
    <dbReference type="NCBI Taxonomy" id="278164"/>
    <lineage>
        <taxon>Eukaryota</taxon>
        <taxon>Metazoa</taxon>
        <taxon>Chordata</taxon>
        <taxon>Craniata</taxon>
        <taxon>Vertebrata</taxon>
        <taxon>Euteleostomi</taxon>
        <taxon>Actinopterygii</taxon>
        <taxon>Neopterygii</taxon>
        <taxon>Teleostei</taxon>
        <taxon>Clupei</taxon>
        <taxon>Clupeiformes</taxon>
        <taxon>Clupeoidei</taxon>
        <taxon>Clupeidae</taxon>
        <taxon>Alosa</taxon>
    </lineage>
</organism>
<dbReference type="SUPFAM" id="SSF47616">
    <property type="entry name" value="GST C-terminal domain-like"/>
    <property type="match status" value="1"/>
</dbReference>
<dbReference type="InterPro" id="IPR004046">
    <property type="entry name" value="GST_C"/>
</dbReference>
<dbReference type="CDD" id="cd03050">
    <property type="entry name" value="GST_N_Theta"/>
    <property type="match status" value="1"/>
</dbReference>
<comment type="caution">
    <text evidence="10">The sequence shown here is derived from an EMBL/GenBank/DDBJ whole genome shotgun (WGS) entry which is preliminary data.</text>
</comment>
<dbReference type="InterPro" id="IPR004045">
    <property type="entry name" value="Glutathione_S-Trfase_N"/>
</dbReference>
<dbReference type="InterPro" id="IPR040079">
    <property type="entry name" value="Glutathione_S-Trfase"/>
</dbReference>
<dbReference type="Gene3D" id="1.20.1050.10">
    <property type="match status" value="1"/>
</dbReference>
<dbReference type="Proteomes" id="UP000823561">
    <property type="component" value="Chromosome 5"/>
</dbReference>
<dbReference type="PROSITE" id="PS50404">
    <property type="entry name" value="GST_NTER"/>
    <property type="match status" value="1"/>
</dbReference>
<protein>
    <recommendedName>
        <fullName evidence="4">glutathione transferase</fullName>
        <ecNumber evidence="4">2.5.1.18</ecNumber>
    </recommendedName>
</protein>
<comment type="similarity">
    <text evidence="2">Belongs to the GST superfamily. Theta family.</text>
</comment>
<dbReference type="EMBL" id="JADWDJ010000005">
    <property type="protein sequence ID" value="KAG5281373.1"/>
    <property type="molecule type" value="Genomic_DNA"/>
</dbReference>
<dbReference type="InterPro" id="IPR040075">
    <property type="entry name" value="GST_N_Theta"/>
</dbReference>
<evidence type="ECO:0000256" key="2">
    <source>
        <dbReference type="ARBA" id="ARBA00009899"/>
    </source>
</evidence>
<sequence length="277" mass="31592">MSAESHSLYFQNGEGFLSASINMGLPEGQTLQLDTMTVELFLDLHSQPCRAVYLFAKKANIPFEYKKVDLASGEQYGEEFGQISMVRKVPVLKDGDFILTESIAILMYLAEKFSTPDHWYPAEPQKRARVNEYLSWQHKAIRESGSKIFWFRAMVPLLTGAPVDQERMDSAVEDLTSSLTIFEEKFLQKRSFILGQDISLADLVAIVELMQPVGTGLDVFEGRPLLGEWRDRVKKELGESLFDEAHHVIMNAHTLPQELEDKGMLEFLKPRLKKLFN</sequence>
<evidence type="ECO:0000259" key="8">
    <source>
        <dbReference type="PROSITE" id="PS50404"/>
    </source>
</evidence>
<dbReference type="Pfam" id="PF00043">
    <property type="entry name" value="GST_C"/>
    <property type="match status" value="1"/>
</dbReference>
<name>A0AAV6H202_9TELE</name>
<dbReference type="PANTHER" id="PTHR43917">
    <property type="match status" value="1"/>
</dbReference>
<comment type="catalytic activity">
    <reaction evidence="7">
        <text>RX + glutathione = an S-substituted glutathione + a halide anion + H(+)</text>
        <dbReference type="Rhea" id="RHEA:16437"/>
        <dbReference type="ChEBI" id="CHEBI:15378"/>
        <dbReference type="ChEBI" id="CHEBI:16042"/>
        <dbReference type="ChEBI" id="CHEBI:17792"/>
        <dbReference type="ChEBI" id="CHEBI:57925"/>
        <dbReference type="ChEBI" id="CHEBI:90779"/>
        <dbReference type="EC" id="2.5.1.18"/>
    </reaction>
</comment>
<dbReference type="GO" id="GO:0006749">
    <property type="term" value="P:glutathione metabolic process"/>
    <property type="evidence" value="ECO:0007669"/>
    <property type="project" value="TreeGrafter"/>
</dbReference>
<keyword evidence="6" id="KW-0808">Transferase</keyword>
<dbReference type="AlphaFoldDB" id="A0AAV6H202"/>
<dbReference type="SFLD" id="SFLDS00019">
    <property type="entry name" value="Glutathione_Transferase_(cytos"/>
    <property type="match status" value="1"/>
</dbReference>
<evidence type="ECO:0000256" key="5">
    <source>
        <dbReference type="ARBA" id="ARBA00022490"/>
    </source>
</evidence>
<gene>
    <name evidence="10" type="ORF">AALO_G00071400</name>
</gene>